<comment type="caution">
    <text evidence="1">The sequence shown here is derived from an EMBL/GenBank/DDBJ whole genome shotgun (WGS) entry which is preliminary data.</text>
</comment>
<protein>
    <submittedName>
        <fullName evidence="1">Uncharacterized protein</fullName>
    </submittedName>
</protein>
<dbReference type="AlphaFoldDB" id="A0A366H141"/>
<dbReference type="Proteomes" id="UP000253426">
    <property type="component" value="Unassembled WGS sequence"/>
</dbReference>
<dbReference type="RefSeq" id="WP_113962428.1">
    <property type="nucleotide sequence ID" value="NZ_QNRR01000024.1"/>
</dbReference>
<evidence type="ECO:0000313" key="1">
    <source>
        <dbReference type="EMBL" id="RBP35220.1"/>
    </source>
</evidence>
<proteinExistence type="predicted"/>
<reference evidence="1 2" key="1">
    <citation type="submission" date="2018-06" db="EMBL/GenBank/DDBJ databases">
        <title>Genomic Encyclopedia of Type Strains, Phase IV (KMG-IV): sequencing the most valuable type-strain genomes for metagenomic binning, comparative biology and taxonomic classification.</title>
        <authorList>
            <person name="Goeker M."/>
        </authorList>
    </citation>
    <scope>NUCLEOTIDE SEQUENCE [LARGE SCALE GENOMIC DNA]</scope>
    <source>
        <strain evidence="1 2">DSM 25532</strain>
    </source>
</reference>
<dbReference type="InterPro" id="IPR011990">
    <property type="entry name" value="TPR-like_helical_dom_sf"/>
</dbReference>
<keyword evidence="2" id="KW-1185">Reference proteome</keyword>
<evidence type="ECO:0000313" key="2">
    <source>
        <dbReference type="Proteomes" id="UP000253426"/>
    </source>
</evidence>
<name>A0A366H141_9BACT</name>
<dbReference type="EMBL" id="QNRR01000024">
    <property type="protein sequence ID" value="RBP35220.1"/>
    <property type="molecule type" value="Genomic_DNA"/>
</dbReference>
<dbReference type="Gene3D" id="1.25.40.10">
    <property type="entry name" value="Tetratricopeptide repeat domain"/>
    <property type="match status" value="1"/>
</dbReference>
<dbReference type="OrthoDB" id="180575at2"/>
<organism evidence="1 2">
    <name type="scientific">Roseimicrobium gellanilyticum</name>
    <dbReference type="NCBI Taxonomy" id="748857"/>
    <lineage>
        <taxon>Bacteria</taxon>
        <taxon>Pseudomonadati</taxon>
        <taxon>Verrucomicrobiota</taxon>
        <taxon>Verrucomicrobiia</taxon>
        <taxon>Verrucomicrobiales</taxon>
        <taxon>Verrucomicrobiaceae</taxon>
        <taxon>Roseimicrobium</taxon>
    </lineage>
</organism>
<gene>
    <name evidence="1" type="ORF">DES53_12420</name>
</gene>
<dbReference type="SUPFAM" id="SSF48452">
    <property type="entry name" value="TPR-like"/>
    <property type="match status" value="1"/>
</dbReference>
<sequence length="403" mass="44490">MRFSLCASAILVAAGFIVLPSCSKDKESASSQVAGAITVPPKPTKLTDVPQGERDDLDAFGRQLEADLLAKNIPGIKAAFHELEIVEQVMASMHISGLHYDFLKQMLERGMPNKVGYIAQNWSEQEAKYKGLALHDGKVNLRFRFLSDSGILFLDLHVARRPSGRLGIIDYYNQATGGSFSDQMRQVILPALTELDKQVAGNPAGHSSSMALDDIKQLSLMTRHFQNKDFKGIIDAYHQLSPEMKNSLMAISFRLDALKQLQDLEGYKDALLEAAKTNRSPNFQFLLMDVYAIEKNYDKALECLDLFMAATGEDAALLTVKGTLQLDKGAHDAARATIHEALALEPDSSSIHLRALEVLLVTRDHQATAASVRFLQEQGGVKLNLTDPDFAEFMKSPESAPWR</sequence>
<accession>A0A366H141</accession>